<protein>
    <submittedName>
        <fullName evidence="1">Uncharacterized protein</fullName>
    </submittedName>
</protein>
<accession>A0A8K0KL41</accession>
<dbReference type="AlphaFoldDB" id="A0A8K0KL41"/>
<evidence type="ECO:0000313" key="2">
    <source>
        <dbReference type="Proteomes" id="UP000792457"/>
    </source>
</evidence>
<reference evidence="1" key="1">
    <citation type="submission" date="2013-04" db="EMBL/GenBank/DDBJ databases">
        <authorList>
            <person name="Qu J."/>
            <person name="Murali S.C."/>
            <person name="Bandaranaike D."/>
            <person name="Bellair M."/>
            <person name="Blankenburg K."/>
            <person name="Chao H."/>
            <person name="Dinh H."/>
            <person name="Doddapaneni H."/>
            <person name="Downs B."/>
            <person name="Dugan-Rocha S."/>
            <person name="Elkadiri S."/>
            <person name="Gnanaolivu R.D."/>
            <person name="Hernandez B."/>
            <person name="Javaid M."/>
            <person name="Jayaseelan J.C."/>
            <person name="Lee S."/>
            <person name="Li M."/>
            <person name="Ming W."/>
            <person name="Munidasa M."/>
            <person name="Muniz J."/>
            <person name="Nguyen L."/>
            <person name="Ongeri F."/>
            <person name="Osuji N."/>
            <person name="Pu L.-L."/>
            <person name="Puazo M."/>
            <person name="Qu C."/>
            <person name="Quiroz J."/>
            <person name="Raj R."/>
            <person name="Weissenberger G."/>
            <person name="Xin Y."/>
            <person name="Zou X."/>
            <person name="Han Y."/>
            <person name="Richards S."/>
            <person name="Worley K."/>
            <person name="Muzny D."/>
            <person name="Gibbs R."/>
        </authorList>
    </citation>
    <scope>NUCLEOTIDE SEQUENCE</scope>
    <source>
        <strain evidence="1">Sampled in the wild</strain>
    </source>
</reference>
<organism evidence="1 2">
    <name type="scientific">Ladona fulva</name>
    <name type="common">Scarce chaser dragonfly</name>
    <name type="synonym">Libellula fulva</name>
    <dbReference type="NCBI Taxonomy" id="123851"/>
    <lineage>
        <taxon>Eukaryota</taxon>
        <taxon>Metazoa</taxon>
        <taxon>Ecdysozoa</taxon>
        <taxon>Arthropoda</taxon>
        <taxon>Hexapoda</taxon>
        <taxon>Insecta</taxon>
        <taxon>Pterygota</taxon>
        <taxon>Palaeoptera</taxon>
        <taxon>Odonata</taxon>
        <taxon>Epiprocta</taxon>
        <taxon>Anisoptera</taxon>
        <taxon>Libelluloidea</taxon>
        <taxon>Libellulidae</taxon>
        <taxon>Ladona</taxon>
    </lineage>
</organism>
<dbReference type="Pfam" id="PF06757">
    <property type="entry name" value="Ins_allergen_rp"/>
    <property type="match status" value="1"/>
</dbReference>
<keyword evidence="2" id="KW-1185">Reference proteome</keyword>
<proteinExistence type="predicted"/>
<dbReference type="Proteomes" id="UP000792457">
    <property type="component" value="Unassembled WGS sequence"/>
</dbReference>
<sequence length="82" mass="9417">MINELLGVLPIDQIKDWFINVCLPDPDFQNLIQRILSPDFQKLVEAVTSTPEYQELLNVLREQGIDVEAIEKAIDDFFNNLG</sequence>
<dbReference type="EMBL" id="KZ308792">
    <property type="protein sequence ID" value="KAG8234253.1"/>
    <property type="molecule type" value="Genomic_DNA"/>
</dbReference>
<comment type="caution">
    <text evidence="1">The sequence shown here is derived from an EMBL/GenBank/DDBJ whole genome shotgun (WGS) entry which is preliminary data.</text>
</comment>
<dbReference type="PANTHER" id="PTHR21163">
    <property type="entry name" value="PROTEIN G12"/>
    <property type="match status" value="1"/>
</dbReference>
<gene>
    <name evidence="1" type="ORF">J437_LFUL013667</name>
</gene>
<dbReference type="PANTHER" id="PTHR21163:SF1">
    <property type="entry name" value="PROTEIN G12"/>
    <property type="match status" value="1"/>
</dbReference>
<dbReference type="InterPro" id="IPR010629">
    <property type="entry name" value="Ins_allergen"/>
</dbReference>
<evidence type="ECO:0000313" key="1">
    <source>
        <dbReference type="EMBL" id="KAG8234253.1"/>
    </source>
</evidence>
<dbReference type="OrthoDB" id="7882129at2759"/>
<name>A0A8K0KL41_LADFU</name>
<reference evidence="1" key="2">
    <citation type="submission" date="2017-10" db="EMBL/GenBank/DDBJ databases">
        <title>Ladona fulva Genome sequencing and assembly.</title>
        <authorList>
            <person name="Murali S."/>
            <person name="Richards S."/>
            <person name="Bandaranaike D."/>
            <person name="Bellair M."/>
            <person name="Blankenburg K."/>
            <person name="Chao H."/>
            <person name="Dinh H."/>
            <person name="Doddapaneni H."/>
            <person name="Dugan-Rocha S."/>
            <person name="Elkadiri S."/>
            <person name="Gnanaolivu R."/>
            <person name="Hernandez B."/>
            <person name="Skinner E."/>
            <person name="Javaid M."/>
            <person name="Lee S."/>
            <person name="Li M."/>
            <person name="Ming W."/>
            <person name="Munidasa M."/>
            <person name="Muniz J."/>
            <person name="Nguyen L."/>
            <person name="Hughes D."/>
            <person name="Osuji N."/>
            <person name="Pu L.-L."/>
            <person name="Puazo M."/>
            <person name="Qu C."/>
            <person name="Quiroz J."/>
            <person name="Raj R."/>
            <person name="Weissenberger G."/>
            <person name="Xin Y."/>
            <person name="Zou X."/>
            <person name="Han Y."/>
            <person name="Worley K."/>
            <person name="Muzny D."/>
            <person name="Gibbs R."/>
        </authorList>
    </citation>
    <scope>NUCLEOTIDE SEQUENCE</scope>
    <source>
        <strain evidence="1">Sampled in the wild</strain>
    </source>
</reference>